<dbReference type="InterPro" id="IPR001303">
    <property type="entry name" value="Aldolase_II/adducin_N"/>
</dbReference>
<reference evidence="2" key="1">
    <citation type="submission" date="2020-01" db="EMBL/GenBank/DDBJ databases">
        <authorList>
            <consortium name="DOE Joint Genome Institute"/>
            <person name="Haridas S."/>
            <person name="Albert R."/>
            <person name="Binder M."/>
            <person name="Bloem J."/>
            <person name="Labutti K."/>
            <person name="Salamov A."/>
            <person name="Andreopoulos B."/>
            <person name="Baker S.E."/>
            <person name="Barry K."/>
            <person name="Bills G."/>
            <person name="Bluhm B.H."/>
            <person name="Cannon C."/>
            <person name="Castanera R."/>
            <person name="Culley D.E."/>
            <person name="Daum C."/>
            <person name="Ezra D."/>
            <person name="Gonzalez J.B."/>
            <person name="Henrissat B."/>
            <person name="Kuo A."/>
            <person name="Liang C."/>
            <person name="Lipzen A."/>
            <person name="Lutzoni F."/>
            <person name="Magnuson J."/>
            <person name="Mondo S."/>
            <person name="Nolan M."/>
            <person name="Ohm R."/>
            <person name="Pangilinan J."/>
            <person name="Park H.-J."/>
            <person name="Ramirez L."/>
            <person name="Alfaro M."/>
            <person name="Sun H."/>
            <person name="Tritt A."/>
            <person name="Yoshinaga Y."/>
            <person name="Zwiers L.-H."/>
            <person name="Turgeon B.G."/>
            <person name="Goodwin S.B."/>
            <person name="Spatafora J.W."/>
            <person name="Crous P.W."/>
            <person name="Grigoriev I.V."/>
        </authorList>
    </citation>
    <scope>NUCLEOTIDE SEQUENCE</scope>
    <source>
        <strain evidence="2">P77</strain>
    </source>
</reference>
<dbReference type="Proteomes" id="UP000800040">
    <property type="component" value="Unassembled WGS sequence"/>
</dbReference>
<dbReference type="PANTHER" id="PTHR10672:SF41">
    <property type="entry name" value="CLASS II ALDOLASE_ADDUCIN DOMAIN PROTEIN (AFU_ORTHOLOGUE AFUA_3G01330)"/>
    <property type="match status" value="1"/>
</dbReference>
<dbReference type="Gene3D" id="3.40.225.10">
    <property type="entry name" value="Class II aldolase/adducin N-terminal domain"/>
    <property type="match status" value="1"/>
</dbReference>
<proteinExistence type="predicted"/>
<name>A0A6A5KE56_9PLEO</name>
<dbReference type="OrthoDB" id="2932980at2759"/>
<dbReference type="GO" id="GO:0051015">
    <property type="term" value="F:actin filament binding"/>
    <property type="evidence" value="ECO:0007669"/>
    <property type="project" value="TreeGrafter"/>
</dbReference>
<organism evidence="2 3">
    <name type="scientific">Decorospora gaudefroyi</name>
    <dbReference type="NCBI Taxonomy" id="184978"/>
    <lineage>
        <taxon>Eukaryota</taxon>
        <taxon>Fungi</taxon>
        <taxon>Dikarya</taxon>
        <taxon>Ascomycota</taxon>
        <taxon>Pezizomycotina</taxon>
        <taxon>Dothideomycetes</taxon>
        <taxon>Pleosporomycetidae</taxon>
        <taxon>Pleosporales</taxon>
        <taxon>Pleosporineae</taxon>
        <taxon>Pleosporaceae</taxon>
        <taxon>Decorospora</taxon>
    </lineage>
</organism>
<feature type="domain" description="Class II aldolase/adducin N-terminal" evidence="1">
    <location>
        <begin position="19"/>
        <end position="239"/>
    </location>
</feature>
<keyword evidence="3" id="KW-1185">Reference proteome</keyword>
<protein>
    <recommendedName>
        <fullName evidence="1">Class II aldolase/adducin N-terminal domain-containing protein</fullName>
    </recommendedName>
</protein>
<dbReference type="SMART" id="SM01007">
    <property type="entry name" value="Aldolase_II"/>
    <property type="match status" value="1"/>
</dbReference>
<dbReference type="EMBL" id="ML975332">
    <property type="protein sequence ID" value="KAF1832744.1"/>
    <property type="molecule type" value="Genomic_DNA"/>
</dbReference>
<sequence>MSAGYFPKREKVGLEDLFKGLVTACHILHYNGIVDAYGHISVRSPDNAATFWMPCNMPPALVSSPTDLVEYNVEDAQPVEKDAKQGYLERYIHSEIYKRFPAINSVVHSHAGDVLPYCVSGVPLKNTIHMAGFLGTNVPVWDAAGHYPSGSKHDLLVRDGTLGASLAAAFKPATSTGFIYSKVRSALPSQLGGATSEPKLEPDHAVVLLQGHGFATVAHGIEEAVYQAIYTKLAAKTQTTAMTILNAHTGYSLEGKVDVEAGGKIKSGHAKVEGGQLKYLNDKESHDAWESNSGTLARPWALWCREVEVSPLYKNECPGGDD</sequence>
<dbReference type="InterPro" id="IPR051017">
    <property type="entry name" value="Aldolase-II_Adducin_sf"/>
</dbReference>
<evidence type="ECO:0000313" key="3">
    <source>
        <dbReference type="Proteomes" id="UP000800040"/>
    </source>
</evidence>
<evidence type="ECO:0000259" key="1">
    <source>
        <dbReference type="SMART" id="SM01007"/>
    </source>
</evidence>
<dbReference type="Pfam" id="PF00596">
    <property type="entry name" value="Aldolase_II"/>
    <property type="match status" value="1"/>
</dbReference>
<gene>
    <name evidence="2" type="ORF">BDW02DRAFT_502356</name>
</gene>
<accession>A0A6A5KE56</accession>
<dbReference type="PANTHER" id="PTHR10672">
    <property type="entry name" value="ADDUCIN"/>
    <property type="match status" value="1"/>
</dbReference>
<dbReference type="SUPFAM" id="SSF53639">
    <property type="entry name" value="AraD/HMP-PK domain-like"/>
    <property type="match status" value="2"/>
</dbReference>
<dbReference type="GO" id="GO:0005856">
    <property type="term" value="C:cytoskeleton"/>
    <property type="evidence" value="ECO:0007669"/>
    <property type="project" value="TreeGrafter"/>
</dbReference>
<dbReference type="InterPro" id="IPR036409">
    <property type="entry name" value="Aldolase_II/adducin_N_sf"/>
</dbReference>
<dbReference type="AlphaFoldDB" id="A0A6A5KE56"/>
<evidence type="ECO:0000313" key="2">
    <source>
        <dbReference type="EMBL" id="KAF1832744.1"/>
    </source>
</evidence>